<proteinExistence type="predicted"/>
<organism evidence="1 2">
    <name type="scientific">Araneus ventricosus</name>
    <name type="common">Orbweaver spider</name>
    <name type="synonym">Epeira ventricosa</name>
    <dbReference type="NCBI Taxonomy" id="182803"/>
    <lineage>
        <taxon>Eukaryota</taxon>
        <taxon>Metazoa</taxon>
        <taxon>Ecdysozoa</taxon>
        <taxon>Arthropoda</taxon>
        <taxon>Chelicerata</taxon>
        <taxon>Arachnida</taxon>
        <taxon>Araneae</taxon>
        <taxon>Araneomorphae</taxon>
        <taxon>Entelegynae</taxon>
        <taxon>Araneoidea</taxon>
        <taxon>Araneidae</taxon>
        <taxon>Araneus</taxon>
    </lineage>
</organism>
<comment type="caution">
    <text evidence="1">The sequence shown here is derived from an EMBL/GenBank/DDBJ whole genome shotgun (WGS) entry which is preliminary data.</text>
</comment>
<evidence type="ECO:0000313" key="2">
    <source>
        <dbReference type="Proteomes" id="UP000499080"/>
    </source>
</evidence>
<keyword evidence="2" id="KW-1185">Reference proteome</keyword>
<protein>
    <submittedName>
        <fullName evidence="1">Uncharacterized protein</fullName>
    </submittedName>
</protein>
<evidence type="ECO:0000313" key="1">
    <source>
        <dbReference type="EMBL" id="GBM28772.1"/>
    </source>
</evidence>
<accession>A0A4Y2EHZ0</accession>
<dbReference type="Proteomes" id="UP000499080">
    <property type="component" value="Unassembled WGS sequence"/>
</dbReference>
<sequence length="33" mass="3734">METLAKLLDDISTNEETITEENKGIVDVELVRD</sequence>
<reference evidence="1 2" key="1">
    <citation type="journal article" date="2019" name="Sci. Rep.">
        <title>Orb-weaving spider Araneus ventricosus genome elucidates the spidroin gene catalogue.</title>
        <authorList>
            <person name="Kono N."/>
            <person name="Nakamura H."/>
            <person name="Ohtoshi R."/>
            <person name="Moran D.A.P."/>
            <person name="Shinohara A."/>
            <person name="Yoshida Y."/>
            <person name="Fujiwara M."/>
            <person name="Mori M."/>
            <person name="Tomita M."/>
            <person name="Arakawa K."/>
        </authorList>
    </citation>
    <scope>NUCLEOTIDE SEQUENCE [LARGE SCALE GENOMIC DNA]</scope>
</reference>
<dbReference type="EMBL" id="BGPR01092862">
    <property type="protein sequence ID" value="GBM28772.1"/>
    <property type="molecule type" value="Genomic_DNA"/>
</dbReference>
<gene>
    <name evidence="1" type="ORF">AVEN_87753_1</name>
</gene>
<feature type="non-terminal residue" evidence="1">
    <location>
        <position position="33"/>
    </location>
</feature>
<name>A0A4Y2EHZ0_ARAVE</name>
<dbReference type="AlphaFoldDB" id="A0A4Y2EHZ0"/>